<dbReference type="EMBL" id="BGPR01001133">
    <property type="protein sequence ID" value="GBM46352.1"/>
    <property type="molecule type" value="Genomic_DNA"/>
</dbReference>
<name>A0A4Y2FXT3_ARAVE</name>
<keyword evidence="2" id="KW-1185">Reference proteome</keyword>
<sequence length="146" mass="16613">MRDVLAKSIFSSQSLSGRVVKASALEAVLNHLTFLLQEKLRLSSRLEFQLTTLEDPGNLFTKIHHAVYFILHINQFSSLIIIKWLTDGTEFEIFTDGSKTGKGTASTFCVFRHGFIHHKWWAKLDDTNSVFQAEVVALKEAMLWLS</sequence>
<comment type="caution">
    <text evidence="1">The sequence shown here is derived from an EMBL/GenBank/DDBJ whole genome shotgun (WGS) entry which is preliminary data.</text>
</comment>
<accession>A0A4Y2FXT3</accession>
<evidence type="ECO:0000313" key="2">
    <source>
        <dbReference type="Proteomes" id="UP000499080"/>
    </source>
</evidence>
<organism evidence="1 2">
    <name type="scientific">Araneus ventricosus</name>
    <name type="common">Orbweaver spider</name>
    <name type="synonym">Epeira ventricosa</name>
    <dbReference type="NCBI Taxonomy" id="182803"/>
    <lineage>
        <taxon>Eukaryota</taxon>
        <taxon>Metazoa</taxon>
        <taxon>Ecdysozoa</taxon>
        <taxon>Arthropoda</taxon>
        <taxon>Chelicerata</taxon>
        <taxon>Arachnida</taxon>
        <taxon>Araneae</taxon>
        <taxon>Araneomorphae</taxon>
        <taxon>Entelegynae</taxon>
        <taxon>Araneoidea</taxon>
        <taxon>Araneidae</taxon>
        <taxon>Araneus</taxon>
    </lineage>
</organism>
<evidence type="ECO:0000313" key="1">
    <source>
        <dbReference type="EMBL" id="GBM46352.1"/>
    </source>
</evidence>
<dbReference type="AlphaFoldDB" id="A0A4Y2FXT3"/>
<reference evidence="1 2" key="1">
    <citation type="journal article" date="2019" name="Sci. Rep.">
        <title>Orb-weaving spider Araneus ventricosus genome elucidates the spidroin gene catalogue.</title>
        <authorList>
            <person name="Kono N."/>
            <person name="Nakamura H."/>
            <person name="Ohtoshi R."/>
            <person name="Moran D.A.P."/>
            <person name="Shinohara A."/>
            <person name="Yoshida Y."/>
            <person name="Fujiwara M."/>
            <person name="Mori M."/>
            <person name="Tomita M."/>
            <person name="Arakawa K."/>
        </authorList>
    </citation>
    <scope>NUCLEOTIDE SEQUENCE [LARGE SCALE GENOMIC DNA]</scope>
</reference>
<dbReference type="Proteomes" id="UP000499080">
    <property type="component" value="Unassembled WGS sequence"/>
</dbReference>
<protein>
    <recommendedName>
        <fullName evidence="3">RNase H type-1 domain-containing protein</fullName>
    </recommendedName>
</protein>
<evidence type="ECO:0008006" key="3">
    <source>
        <dbReference type="Google" id="ProtNLM"/>
    </source>
</evidence>
<proteinExistence type="predicted"/>
<gene>
    <name evidence="1" type="ORF">AVEN_133096_1</name>
</gene>